<feature type="domain" description="HTH myb-type" evidence="9">
    <location>
        <begin position="101"/>
        <end position="156"/>
    </location>
</feature>
<dbReference type="SMART" id="SM00717">
    <property type="entry name" value="SANT"/>
    <property type="match status" value="3"/>
</dbReference>
<reference evidence="11 12" key="1">
    <citation type="submission" date="2025-04" db="UniProtKB">
        <authorList>
            <consortium name="RefSeq"/>
        </authorList>
    </citation>
    <scope>IDENTIFICATION</scope>
</reference>
<gene>
    <name evidence="11 12 13" type="primary">LOC105048294</name>
</gene>
<dbReference type="RefSeq" id="XP_010925862.1">
    <property type="nucleotide sequence ID" value="XM_010927560.3"/>
</dbReference>
<evidence type="ECO:0000313" key="12">
    <source>
        <dbReference type="RefSeq" id="XP_010925863.1"/>
    </source>
</evidence>
<dbReference type="PROSITE" id="PS50090">
    <property type="entry name" value="MYB_LIKE"/>
    <property type="match status" value="3"/>
</dbReference>
<keyword evidence="10" id="KW-1185">Reference proteome</keyword>
<dbReference type="PANTHER" id="PTHR45614">
    <property type="entry name" value="MYB PROTEIN-RELATED"/>
    <property type="match status" value="1"/>
</dbReference>
<dbReference type="Proteomes" id="UP000504607">
    <property type="component" value="Chromosome 7"/>
</dbReference>
<dbReference type="GO" id="GO:0000981">
    <property type="term" value="F:DNA-binding transcription factor activity, RNA polymerase II-specific"/>
    <property type="evidence" value="ECO:0007669"/>
    <property type="project" value="TreeGrafter"/>
</dbReference>
<feature type="domain" description="Myb-like" evidence="8">
    <location>
        <begin position="153"/>
        <end position="203"/>
    </location>
</feature>
<feature type="region of interest" description="Disordered" evidence="7">
    <location>
        <begin position="236"/>
        <end position="258"/>
    </location>
</feature>
<dbReference type="GO" id="GO:0000978">
    <property type="term" value="F:RNA polymerase II cis-regulatory region sequence-specific DNA binding"/>
    <property type="evidence" value="ECO:0007669"/>
    <property type="project" value="TreeGrafter"/>
</dbReference>
<dbReference type="RefSeq" id="XP_010925864.1">
    <property type="nucleotide sequence ID" value="XM_010927562.3"/>
</dbReference>
<dbReference type="OrthoDB" id="2143914at2759"/>
<dbReference type="KEGG" id="egu:105048294"/>
<keyword evidence="3" id="KW-0805">Transcription regulation</keyword>
<accession>A0A6I9RFV3</accession>
<dbReference type="Gene3D" id="1.10.10.60">
    <property type="entry name" value="Homeodomain-like"/>
    <property type="match status" value="3"/>
</dbReference>
<feature type="domain" description="HTH myb-type" evidence="9">
    <location>
        <begin position="49"/>
        <end position="100"/>
    </location>
</feature>
<organism evidence="10 12">
    <name type="scientific">Elaeis guineensis var. tenera</name>
    <name type="common">Oil palm</name>
    <dbReference type="NCBI Taxonomy" id="51953"/>
    <lineage>
        <taxon>Eukaryota</taxon>
        <taxon>Viridiplantae</taxon>
        <taxon>Streptophyta</taxon>
        <taxon>Embryophyta</taxon>
        <taxon>Tracheophyta</taxon>
        <taxon>Spermatophyta</taxon>
        <taxon>Magnoliopsida</taxon>
        <taxon>Liliopsida</taxon>
        <taxon>Arecaceae</taxon>
        <taxon>Arecoideae</taxon>
        <taxon>Cocoseae</taxon>
        <taxon>Elaeidinae</taxon>
        <taxon>Elaeis</taxon>
    </lineage>
</organism>
<feature type="region of interest" description="Disordered" evidence="7">
    <location>
        <begin position="1"/>
        <end position="57"/>
    </location>
</feature>
<dbReference type="InterPro" id="IPR009057">
    <property type="entry name" value="Homeodomain-like_sf"/>
</dbReference>
<evidence type="ECO:0000256" key="6">
    <source>
        <dbReference type="ARBA" id="ARBA00023242"/>
    </source>
</evidence>
<evidence type="ECO:0000313" key="10">
    <source>
        <dbReference type="Proteomes" id="UP000504607"/>
    </source>
</evidence>
<evidence type="ECO:0000256" key="2">
    <source>
        <dbReference type="ARBA" id="ARBA00022737"/>
    </source>
</evidence>
<dbReference type="CDD" id="cd00167">
    <property type="entry name" value="SANT"/>
    <property type="match status" value="3"/>
</dbReference>
<feature type="domain" description="HTH myb-type" evidence="9">
    <location>
        <begin position="157"/>
        <end position="207"/>
    </location>
</feature>
<evidence type="ECO:0000256" key="3">
    <source>
        <dbReference type="ARBA" id="ARBA00023015"/>
    </source>
</evidence>
<dbReference type="GeneID" id="105048294"/>
<keyword evidence="4" id="KW-0238">DNA-binding</keyword>
<evidence type="ECO:0000313" key="11">
    <source>
        <dbReference type="RefSeq" id="XP_010925862.1"/>
    </source>
</evidence>
<keyword evidence="2" id="KW-0677">Repeat</keyword>
<comment type="subcellular location">
    <subcellularLocation>
        <location evidence="1">Nucleus</location>
    </subcellularLocation>
</comment>
<proteinExistence type="predicted"/>
<evidence type="ECO:0000256" key="1">
    <source>
        <dbReference type="ARBA" id="ARBA00004123"/>
    </source>
</evidence>
<feature type="domain" description="Myb-like" evidence="8">
    <location>
        <begin position="101"/>
        <end position="152"/>
    </location>
</feature>
<feature type="compositionally biased region" description="Low complexity" evidence="7">
    <location>
        <begin position="15"/>
        <end position="24"/>
    </location>
</feature>
<dbReference type="PROSITE" id="PS51294">
    <property type="entry name" value="HTH_MYB"/>
    <property type="match status" value="3"/>
</dbReference>
<protein>
    <submittedName>
        <fullName evidence="11 12">transcription factor MYB3R-1 isoform X1</fullName>
    </submittedName>
</protein>
<dbReference type="AlphaFoldDB" id="A0A6I9RFV3"/>
<dbReference type="FunFam" id="1.10.10.60:FF:000016">
    <property type="entry name" value="Transcriptional activator Myb isoform A"/>
    <property type="match status" value="1"/>
</dbReference>
<evidence type="ECO:0000256" key="4">
    <source>
        <dbReference type="ARBA" id="ARBA00023125"/>
    </source>
</evidence>
<dbReference type="PANTHER" id="PTHR45614:SF266">
    <property type="entry name" value="TRANSCRIPTION FACTOR MYB3R-4"/>
    <property type="match status" value="1"/>
</dbReference>
<dbReference type="Pfam" id="PF00249">
    <property type="entry name" value="Myb_DNA-binding"/>
    <property type="match status" value="3"/>
</dbReference>
<evidence type="ECO:0000259" key="8">
    <source>
        <dbReference type="PROSITE" id="PS50090"/>
    </source>
</evidence>
<name>A0A6I9RFV3_ELAGV</name>
<dbReference type="InterPro" id="IPR017930">
    <property type="entry name" value="Myb_dom"/>
</dbReference>
<dbReference type="FunFam" id="1.10.10.60:FF:000010">
    <property type="entry name" value="Transcriptional activator Myb isoform A"/>
    <property type="match status" value="1"/>
</dbReference>
<evidence type="ECO:0000259" key="9">
    <source>
        <dbReference type="PROSITE" id="PS51294"/>
    </source>
</evidence>
<keyword evidence="5" id="KW-0804">Transcription</keyword>
<dbReference type="RefSeq" id="XP_010925863.1">
    <property type="nucleotide sequence ID" value="XM_010927561.3"/>
</dbReference>
<dbReference type="SUPFAM" id="SSF46689">
    <property type="entry name" value="Homeodomain-like"/>
    <property type="match status" value="2"/>
</dbReference>
<dbReference type="InterPro" id="IPR001005">
    <property type="entry name" value="SANT/Myb"/>
</dbReference>
<feature type="region of interest" description="Disordered" evidence="7">
    <location>
        <begin position="863"/>
        <end position="892"/>
    </location>
</feature>
<evidence type="ECO:0000256" key="7">
    <source>
        <dbReference type="SAM" id="MobiDB-lite"/>
    </source>
</evidence>
<dbReference type="GO" id="GO:0005634">
    <property type="term" value="C:nucleus"/>
    <property type="evidence" value="ECO:0007669"/>
    <property type="project" value="UniProtKB-SubCell"/>
</dbReference>
<keyword evidence="6" id="KW-0539">Nucleus</keyword>
<evidence type="ECO:0000256" key="5">
    <source>
        <dbReference type="ARBA" id="ARBA00023163"/>
    </source>
</evidence>
<feature type="domain" description="Myb-like" evidence="8">
    <location>
        <begin position="49"/>
        <end position="100"/>
    </location>
</feature>
<dbReference type="FunFam" id="1.10.10.60:FF:000324">
    <property type="entry name" value="Transcription factor MYB3R-2"/>
    <property type="match status" value="1"/>
</dbReference>
<evidence type="ECO:0000313" key="13">
    <source>
        <dbReference type="RefSeq" id="XP_010925864.1"/>
    </source>
</evidence>
<dbReference type="InterPro" id="IPR050560">
    <property type="entry name" value="MYB_TF"/>
</dbReference>
<feature type="compositionally biased region" description="Basic and acidic residues" evidence="7">
    <location>
        <begin position="243"/>
        <end position="258"/>
    </location>
</feature>
<sequence>MMASDWGKGANKGETSASASTSASNAVQDVCGDEIQRRRPLHGRTTGPTRRSTRGQWTSEEDAILQTAVQEFKGKNWKKIAECFPDRTDVQCLHRWQKVLNPELVKGPWTKEEDEKIIEMVNKHGPKKWSTIAQALNGRIGKQCRERWHNHLNPAINKQAWTQKEEIALIHAHQIYGNKWAELTKFLPGRTDNAIKNHWNSSVKKKLDSYLASGLLAQFQGLPHAENPAQCISSSVVNQQNSEDSRIKDRQEVEDSSECSKESSSALVGCSQSDYELAITVRDDIQLAEAAKKKDIHDSQLSMCSKDYYASMEEIECIVPETQCEPMVSVTAPCQNLHEIEISGRLANQMVSQELPNSLLEAAQRSPELKRTSEYHKNKSLLFPDSGGPKMATCITNSGVESENHNKISMAEADCCSGSVFGAEMHEDVTMENPITAPNIINMDYYLGSGSSQPDFYGSLAYRNLISCSQPQYPANSSDMLGNSYCQGLMTVVPPSYICPDDGKPICRSDDAVTRDISVGTQYSELITCMYDGFAYSNCSSLSPSGGSRSKIFVPEDQHKENETPVQTYMAMMDSEPPNAMDNITSSDENPAIQTEEHPDAGALFYEPPRFPSLEIPFVSCDLISSGDLQQAYSPLGIRQLMMSSTSCSLWDSPSHDESPDALLKSAAKSFICTPSIMKKRQRELLSPLQERRIDKKSGIDTDRVLFSTPSISRTDNFSMGIMNDEGVAPRISSCSSEANALYPSNHQKKKHEICLEQKENLDCTPSYQKDEDALVEAKARISSNESKSSFYQAKKEQCTTAISAPTNLHANVTENEPPAGVLVEHNTNDMLLFSTDQDGHPVNGQIRTAARSLEDQTFRSFEISPNKGHSDARSEALSDLSGPLSPRVGESMQEQQQVPVTSAQCALSVHPLEVSVEKHGSLIDMDLENLNISFADTPGIKRGIESPSAWKSPWFMNSLLPGHRIDTDITFEDIGYFVSPGDRSYDAIGLMRQLSEHTASAVAEAQEVLASGSPGVDFDKRHSGKENFQKENIQSDKELGDHPLTPKVMMEARILDFNACATPVRKTENKKIGNIGTSVNFSSTSSYLMKGYR</sequence>